<accession>A0A1I0P1Q0</accession>
<evidence type="ECO:0000256" key="4">
    <source>
        <dbReference type="ARBA" id="ARBA00022989"/>
    </source>
</evidence>
<evidence type="ECO:0000256" key="5">
    <source>
        <dbReference type="ARBA" id="ARBA00023136"/>
    </source>
</evidence>
<dbReference type="Proteomes" id="UP000199373">
    <property type="component" value="Unassembled WGS sequence"/>
</dbReference>
<comment type="subcellular location">
    <subcellularLocation>
        <location evidence="1">Cell membrane</location>
        <topology evidence="1">Multi-pass membrane protein</topology>
    </subcellularLocation>
</comment>
<evidence type="ECO:0000259" key="9">
    <source>
        <dbReference type="Pfam" id="PF12704"/>
    </source>
</evidence>
<dbReference type="InterPro" id="IPR050250">
    <property type="entry name" value="Macrolide_Exporter_MacB"/>
</dbReference>
<feature type="transmembrane region" description="Helical" evidence="7">
    <location>
        <begin position="366"/>
        <end position="388"/>
    </location>
</feature>
<organism evidence="10 11">
    <name type="scientific">Prevotella aff. ruminicola Tc2-24</name>
    <dbReference type="NCBI Taxonomy" id="81582"/>
    <lineage>
        <taxon>Bacteria</taxon>
        <taxon>Pseudomonadati</taxon>
        <taxon>Bacteroidota</taxon>
        <taxon>Bacteroidia</taxon>
        <taxon>Bacteroidales</taxon>
        <taxon>Prevotellaceae</taxon>
        <taxon>Prevotella</taxon>
    </lineage>
</organism>
<keyword evidence="11" id="KW-1185">Reference proteome</keyword>
<feature type="transmembrane region" description="Helical" evidence="7">
    <location>
        <begin position="321"/>
        <end position="346"/>
    </location>
</feature>
<comment type="similarity">
    <text evidence="6">Belongs to the ABC-4 integral membrane protein family.</text>
</comment>
<dbReference type="PANTHER" id="PTHR30572:SF4">
    <property type="entry name" value="ABC TRANSPORTER PERMEASE YTRF"/>
    <property type="match status" value="1"/>
</dbReference>
<feature type="transmembrane region" description="Helical" evidence="7">
    <location>
        <begin position="277"/>
        <end position="300"/>
    </location>
</feature>
<dbReference type="InterPro" id="IPR025857">
    <property type="entry name" value="MacB_PCD"/>
</dbReference>
<evidence type="ECO:0000313" key="10">
    <source>
        <dbReference type="EMBL" id="SEW08148.1"/>
    </source>
</evidence>
<evidence type="ECO:0000256" key="2">
    <source>
        <dbReference type="ARBA" id="ARBA00022475"/>
    </source>
</evidence>
<evidence type="ECO:0000313" key="11">
    <source>
        <dbReference type="Proteomes" id="UP000199373"/>
    </source>
</evidence>
<name>A0A1I0P1Q0_9BACT</name>
<dbReference type="AlphaFoldDB" id="A0A1I0P1Q0"/>
<evidence type="ECO:0000256" key="1">
    <source>
        <dbReference type="ARBA" id="ARBA00004651"/>
    </source>
</evidence>
<dbReference type="GO" id="GO:0022857">
    <property type="term" value="F:transmembrane transporter activity"/>
    <property type="evidence" value="ECO:0007669"/>
    <property type="project" value="TreeGrafter"/>
</dbReference>
<keyword evidence="2" id="KW-1003">Cell membrane</keyword>
<evidence type="ECO:0000259" key="8">
    <source>
        <dbReference type="Pfam" id="PF02687"/>
    </source>
</evidence>
<proteinExistence type="inferred from homology"/>
<gene>
    <name evidence="10" type="ORF">SAMN04487850_1530</name>
</gene>
<dbReference type="PANTHER" id="PTHR30572">
    <property type="entry name" value="MEMBRANE COMPONENT OF TRANSPORTER-RELATED"/>
    <property type="match status" value="1"/>
</dbReference>
<protein>
    <submittedName>
        <fullName evidence="10">Putative ABC transport system permease protein</fullName>
    </submittedName>
</protein>
<sequence>MIDFWYEIWETVRRKPTRVILTGLGISWGIFILILLVGIGEGFEKGVLKLFDGYSKSTTYVFTSQTSKAYKGTAVGQPVTITEEDMIRLRQDVPEITRISPEISHWGTVYSEKAQGAFDVRAVRPDYFDIRILETEKGRLLNSLDMSESRKCVVIGKNVADVLFYHDQPIGKEVRIGTEVYVVVGIIKNTLLSSSEDRVIYMPYSTYLRTNATAKEFTTMVYAVCDGVESKEVNDQVKSVLSRIKNVDPDDGSAFFFNSMEEQVKAFNSLFNTLKGFLWFMGISTLVSGIIGIGNIMYISAKERTREIGIRKSLGARSSSIKGMFLCESIAITSISGYVGIALGWLCLELVSMLMDDDTLMMDKPQINLLITICAMLILMIAGVLAGLKPAMYAADLRPIEALRDEN</sequence>
<evidence type="ECO:0000256" key="3">
    <source>
        <dbReference type="ARBA" id="ARBA00022692"/>
    </source>
</evidence>
<dbReference type="Pfam" id="PF12704">
    <property type="entry name" value="MacB_PCD"/>
    <property type="match status" value="1"/>
</dbReference>
<reference evidence="10 11" key="1">
    <citation type="submission" date="2016-10" db="EMBL/GenBank/DDBJ databases">
        <authorList>
            <person name="de Groot N.N."/>
        </authorList>
    </citation>
    <scope>NUCLEOTIDE SEQUENCE [LARGE SCALE GENOMIC DNA]</scope>
    <source>
        <strain evidence="10 11">TC2-24</strain>
    </source>
</reference>
<dbReference type="InterPro" id="IPR003838">
    <property type="entry name" value="ABC3_permease_C"/>
</dbReference>
<keyword evidence="4 7" id="KW-1133">Transmembrane helix</keyword>
<keyword evidence="5 7" id="KW-0472">Membrane</keyword>
<dbReference type="RefSeq" id="WP_091915704.1">
    <property type="nucleotide sequence ID" value="NZ_FOIQ01000003.1"/>
</dbReference>
<dbReference type="Pfam" id="PF02687">
    <property type="entry name" value="FtsX"/>
    <property type="match status" value="1"/>
</dbReference>
<keyword evidence="3 7" id="KW-0812">Transmembrane</keyword>
<dbReference type="GO" id="GO:0005886">
    <property type="term" value="C:plasma membrane"/>
    <property type="evidence" value="ECO:0007669"/>
    <property type="project" value="UniProtKB-SubCell"/>
</dbReference>
<feature type="domain" description="ABC3 transporter permease C-terminal" evidence="8">
    <location>
        <begin position="280"/>
        <end position="388"/>
    </location>
</feature>
<evidence type="ECO:0000256" key="7">
    <source>
        <dbReference type="SAM" id="Phobius"/>
    </source>
</evidence>
<dbReference type="EMBL" id="FOIQ01000003">
    <property type="protein sequence ID" value="SEW08148.1"/>
    <property type="molecule type" value="Genomic_DNA"/>
</dbReference>
<feature type="transmembrane region" description="Helical" evidence="7">
    <location>
        <begin position="20"/>
        <end position="40"/>
    </location>
</feature>
<feature type="domain" description="MacB-like periplasmic core" evidence="9">
    <location>
        <begin position="20"/>
        <end position="239"/>
    </location>
</feature>
<evidence type="ECO:0000256" key="6">
    <source>
        <dbReference type="ARBA" id="ARBA00038076"/>
    </source>
</evidence>